<dbReference type="Gene3D" id="1.10.10.10">
    <property type="entry name" value="Winged helix-like DNA-binding domain superfamily/Winged helix DNA-binding domain"/>
    <property type="match status" value="1"/>
</dbReference>
<evidence type="ECO:0000313" key="7">
    <source>
        <dbReference type="EMBL" id="PKG30797.1"/>
    </source>
</evidence>
<dbReference type="InterPro" id="IPR036390">
    <property type="entry name" value="WH_DNA-bd_sf"/>
</dbReference>
<dbReference type="Proteomes" id="UP000233343">
    <property type="component" value="Unassembled WGS sequence"/>
</dbReference>
<keyword evidence="3" id="KW-0010">Activator</keyword>
<sequence>MIQSANHQQLKLYLKKFAIEDVFPSKLIGDLSLCYYEQGEHLCMQGDNACELFIIVKGKVKVFTTSSEGNTLILSFKTPLELIGDIEYVQKIDIINTVEAVSPLTVVRIPYKALRAHCENHPPFLKFMLGIITQKFYVKSDFLSFNLMHSVDVRLASYLLSHSFDEQHSLVTGIHSTESLKDAANLIGTSYRHLNRVLLKFIQEGLVERNSKSIVIKDWQGLKNIAGHSLYEK</sequence>
<dbReference type="Gene3D" id="2.60.120.10">
    <property type="entry name" value="Jelly Rolls"/>
    <property type="match status" value="1"/>
</dbReference>
<keyword evidence="1" id="KW-0805">Transcription regulation</keyword>
<dbReference type="InterPro" id="IPR018488">
    <property type="entry name" value="cNMP-bd_CS"/>
</dbReference>
<protein>
    <submittedName>
        <fullName evidence="7">Crp/Fnr family transcriptional regulator</fullName>
    </submittedName>
</protein>
<dbReference type="EMBL" id="PISD01000005">
    <property type="protein sequence ID" value="PKG30797.1"/>
    <property type="molecule type" value="Genomic_DNA"/>
</dbReference>
<gene>
    <name evidence="7" type="ORF">CWS20_01595</name>
</gene>
<evidence type="ECO:0000256" key="2">
    <source>
        <dbReference type="ARBA" id="ARBA00023125"/>
    </source>
</evidence>
<dbReference type="CDD" id="cd00038">
    <property type="entry name" value="CAP_ED"/>
    <property type="match status" value="1"/>
</dbReference>
<evidence type="ECO:0000256" key="3">
    <source>
        <dbReference type="ARBA" id="ARBA00023159"/>
    </source>
</evidence>
<dbReference type="InterPro" id="IPR012318">
    <property type="entry name" value="HTH_CRP"/>
</dbReference>
<dbReference type="PANTHER" id="PTHR24567">
    <property type="entry name" value="CRP FAMILY TRANSCRIPTIONAL REGULATORY PROTEIN"/>
    <property type="match status" value="1"/>
</dbReference>
<evidence type="ECO:0000313" key="8">
    <source>
        <dbReference type="Proteomes" id="UP000233343"/>
    </source>
</evidence>
<comment type="caution">
    <text evidence="7">The sequence shown here is derived from an EMBL/GenBank/DDBJ whole genome shotgun (WGS) entry which is preliminary data.</text>
</comment>
<dbReference type="InterPro" id="IPR050397">
    <property type="entry name" value="Env_Response_Regulators"/>
</dbReference>
<dbReference type="PROSITE" id="PS51063">
    <property type="entry name" value="HTH_CRP_2"/>
    <property type="match status" value="1"/>
</dbReference>
<dbReference type="GO" id="GO:0005829">
    <property type="term" value="C:cytosol"/>
    <property type="evidence" value="ECO:0007669"/>
    <property type="project" value="TreeGrafter"/>
</dbReference>
<organism evidence="7 8">
    <name type="scientific">Cytobacillus horneckiae</name>
    <dbReference type="NCBI Taxonomy" id="549687"/>
    <lineage>
        <taxon>Bacteria</taxon>
        <taxon>Bacillati</taxon>
        <taxon>Bacillota</taxon>
        <taxon>Bacilli</taxon>
        <taxon>Bacillales</taxon>
        <taxon>Bacillaceae</taxon>
        <taxon>Cytobacillus</taxon>
    </lineage>
</organism>
<evidence type="ECO:0000259" key="6">
    <source>
        <dbReference type="PROSITE" id="PS51063"/>
    </source>
</evidence>
<keyword evidence="4" id="KW-0804">Transcription</keyword>
<dbReference type="RefSeq" id="WP_066193719.1">
    <property type="nucleotide sequence ID" value="NZ_JAFDQP010000003.1"/>
</dbReference>
<dbReference type="GO" id="GO:0003700">
    <property type="term" value="F:DNA-binding transcription factor activity"/>
    <property type="evidence" value="ECO:0007669"/>
    <property type="project" value="TreeGrafter"/>
</dbReference>
<accession>A0A2N0ZMS5</accession>
<evidence type="ECO:0000256" key="1">
    <source>
        <dbReference type="ARBA" id="ARBA00023015"/>
    </source>
</evidence>
<dbReference type="SMART" id="SM00100">
    <property type="entry name" value="cNMP"/>
    <property type="match status" value="1"/>
</dbReference>
<reference evidence="7 8" key="1">
    <citation type="journal article" date="2010" name="Int. J. Syst. Evol. Microbiol.">
        <title>Bacillus horneckiae sp. nov., isolated from a spacecraft-assembly clean room.</title>
        <authorList>
            <person name="Vaishampayan P."/>
            <person name="Probst A."/>
            <person name="Krishnamurthi S."/>
            <person name="Ghosh S."/>
            <person name="Osman S."/>
            <person name="McDowall A."/>
            <person name="Ruckmani A."/>
            <person name="Mayilraj S."/>
            <person name="Venkateswaran K."/>
        </authorList>
    </citation>
    <scope>NUCLEOTIDE SEQUENCE [LARGE SCALE GENOMIC DNA]</scope>
    <source>
        <strain evidence="8">1PO1SC</strain>
    </source>
</reference>
<feature type="domain" description="Cyclic nucleotide-binding" evidence="5">
    <location>
        <begin position="26"/>
        <end position="115"/>
    </location>
</feature>
<dbReference type="InterPro" id="IPR000595">
    <property type="entry name" value="cNMP-bd_dom"/>
</dbReference>
<dbReference type="SUPFAM" id="SSF46785">
    <property type="entry name" value="Winged helix' DNA-binding domain"/>
    <property type="match status" value="1"/>
</dbReference>
<dbReference type="SUPFAM" id="SSF51206">
    <property type="entry name" value="cAMP-binding domain-like"/>
    <property type="match status" value="1"/>
</dbReference>
<feature type="domain" description="HTH crp-type" evidence="6">
    <location>
        <begin position="149"/>
        <end position="220"/>
    </location>
</feature>
<dbReference type="Pfam" id="PF00027">
    <property type="entry name" value="cNMP_binding"/>
    <property type="match status" value="1"/>
</dbReference>
<evidence type="ECO:0000259" key="5">
    <source>
        <dbReference type="PROSITE" id="PS50042"/>
    </source>
</evidence>
<dbReference type="PROSITE" id="PS50042">
    <property type="entry name" value="CNMP_BINDING_3"/>
    <property type="match status" value="1"/>
</dbReference>
<keyword evidence="8" id="KW-1185">Reference proteome</keyword>
<dbReference type="InterPro" id="IPR036388">
    <property type="entry name" value="WH-like_DNA-bd_sf"/>
</dbReference>
<evidence type="ECO:0000256" key="4">
    <source>
        <dbReference type="ARBA" id="ARBA00023163"/>
    </source>
</evidence>
<dbReference type="InterPro" id="IPR018490">
    <property type="entry name" value="cNMP-bd_dom_sf"/>
</dbReference>
<dbReference type="AlphaFoldDB" id="A0A2N0ZMS5"/>
<dbReference type="PANTHER" id="PTHR24567:SF26">
    <property type="entry name" value="REGULATORY PROTEIN YEIL"/>
    <property type="match status" value="1"/>
</dbReference>
<keyword evidence="2" id="KW-0238">DNA-binding</keyword>
<dbReference type="GO" id="GO:0003677">
    <property type="term" value="F:DNA binding"/>
    <property type="evidence" value="ECO:0007669"/>
    <property type="project" value="UniProtKB-KW"/>
</dbReference>
<dbReference type="PROSITE" id="PS00888">
    <property type="entry name" value="CNMP_BINDING_1"/>
    <property type="match status" value="1"/>
</dbReference>
<dbReference type="InterPro" id="IPR014710">
    <property type="entry name" value="RmlC-like_jellyroll"/>
</dbReference>
<name>A0A2N0ZMS5_9BACI</name>
<dbReference type="Pfam" id="PF13545">
    <property type="entry name" value="HTH_Crp_2"/>
    <property type="match status" value="1"/>
</dbReference>
<proteinExistence type="predicted"/>